<gene>
    <name evidence="2" type="ORF">LCGC14_2434240</name>
</gene>
<evidence type="ECO:0000313" key="2">
    <source>
        <dbReference type="EMBL" id="KKL22557.1"/>
    </source>
</evidence>
<feature type="domain" description="UDP-N-acetylglucosamine 2-epimerase" evidence="1">
    <location>
        <begin position="23"/>
        <end position="353"/>
    </location>
</feature>
<dbReference type="SUPFAM" id="SSF53756">
    <property type="entry name" value="UDP-Glycosyltransferase/glycogen phosphorylase"/>
    <property type="match status" value="1"/>
</dbReference>
<protein>
    <recommendedName>
        <fullName evidence="1">UDP-N-acetylglucosamine 2-epimerase domain-containing protein</fullName>
    </recommendedName>
</protein>
<evidence type="ECO:0000259" key="1">
    <source>
        <dbReference type="Pfam" id="PF02350"/>
    </source>
</evidence>
<sequence length="369" mass="40801">MKKICVVITSRAAYGRLKSVLQAIKDHDELTLQVVIAASAILPRYGTEAMMLEDGFTPDFSARSCIEGHTPSSMAVGIGLLLLELTTIFEALKPDIVLAHADRYETIAVAIAATSSNIVLAHTQGGEITGTIDESMRHAITKLANLHFVSTHVEADRLQSMGENPEQVFISGDPHIDRIVAGHIETEARAREQLELDRDEPFVLVLHHSNTLHPDRTRDEMKAIIGAIKEVGIRPIYIYPSSDQGHDDIISMLPPEQSCRNLDSDVFLALLKAARAVVGNSSAGIIEAPCLGTWAINIGDRQIGRMLSSNIRTVNPDIKEIRRELHDVIDRPKPHATWIYGQGKCHEIITQTLTDLEIDEKVMDKRMTY</sequence>
<reference evidence="2" key="1">
    <citation type="journal article" date="2015" name="Nature">
        <title>Complex archaea that bridge the gap between prokaryotes and eukaryotes.</title>
        <authorList>
            <person name="Spang A."/>
            <person name="Saw J.H."/>
            <person name="Jorgensen S.L."/>
            <person name="Zaremba-Niedzwiedzka K."/>
            <person name="Martijn J."/>
            <person name="Lind A.E."/>
            <person name="van Eijk R."/>
            <person name="Schleper C."/>
            <person name="Guy L."/>
            <person name="Ettema T.J."/>
        </authorList>
    </citation>
    <scope>NUCLEOTIDE SEQUENCE</scope>
</reference>
<dbReference type="PANTHER" id="PTHR43174">
    <property type="entry name" value="UDP-N-ACETYLGLUCOSAMINE 2-EPIMERASE"/>
    <property type="match status" value="1"/>
</dbReference>
<accession>A0A0F9C8B6</accession>
<dbReference type="GO" id="GO:0006047">
    <property type="term" value="P:UDP-N-acetylglucosamine metabolic process"/>
    <property type="evidence" value="ECO:0007669"/>
    <property type="project" value="InterPro"/>
</dbReference>
<comment type="caution">
    <text evidence="2">The sequence shown here is derived from an EMBL/GenBank/DDBJ whole genome shotgun (WGS) entry which is preliminary data.</text>
</comment>
<organism evidence="2">
    <name type="scientific">marine sediment metagenome</name>
    <dbReference type="NCBI Taxonomy" id="412755"/>
    <lineage>
        <taxon>unclassified sequences</taxon>
        <taxon>metagenomes</taxon>
        <taxon>ecological metagenomes</taxon>
    </lineage>
</organism>
<dbReference type="GO" id="GO:0004553">
    <property type="term" value="F:hydrolase activity, hydrolyzing O-glycosyl compounds"/>
    <property type="evidence" value="ECO:0007669"/>
    <property type="project" value="InterPro"/>
</dbReference>
<dbReference type="PANTHER" id="PTHR43174:SF3">
    <property type="entry name" value="UDP-N-ACETYLGLUCOSAMINE 2-EPIMERASE"/>
    <property type="match status" value="1"/>
</dbReference>
<dbReference type="AlphaFoldDB" id="A0A0F9C8B6"/>
<name>A0A0F9C8B6_9ZZZZ</name>
<dbReference type="InterPro" id="IPR029767">
    <property type="entry name" value="WecB-like"/>
</dbReference>
<dbReference type="InterPro" id="IPR020004">
    <property type="entry name" value="UDP-GlcNAc_Epase"/>
</dbReference>
<dbReference type="Gene3D" id="3.40.50.2000">
    <property type="entry name" value="Glycogen Phosphorylase B"/>
    <property type="match status" value="2"/>
</dbReference>
<dbReference type="Pfam" id="PF02350">
    <property type="entry name" value="Epimerase_2"/>
    <property type="match status" value="1"/>
</dbReference>
<dbReference type="NCBIfam" id="TIGR03568">
    <property type="entry name" value="NeuC_NnaA"/>
    <property type="match status" value="1"/>
</dbReference>
<dbReference type="InterPro" id="IPR003331">
    <property type="entry name" value="UDP_GlcNAc_Epimerase_2_dom"/>
</dbReference>
<dbReference type="EMBL" id="LAZR01037305">
    <property type="protein sequence ID" value="KKL22557.1"/>
    <property type="molecule type" value="Genomic_DNA"/>
</dbReference>
<proteinExistence type="predicted"/>